<reference evidence="1" key="1">
    <citation type="submission" date="2024-07" db="EMBL/GenBank/DDBJ databases">
        <authorList>
            <person name="Kim Y.J."/>
            <person name="Jeong J.Y."/>
        </authorList>
    </citation>
    <scope>NUCLEOTIDE SEQUENCE</scope>
    <source>
        <strain evidence="1">GIHE-MW2</strain>
    </source>
</reference>
<protein>
    <submittedName>
        <fullName evidence="1">XisI protein</fullName>
    </submittedName>
</protein>
<dbReference type="RefSeq" id="WP_054468947.1">
    <property type="nucleotide sequence ID" value="NZ_CP159837.1"/>
</dbReference>
<dbReference type="InterPro" id="IPR035943">
    <property type="entry name" value="XisI-like_sf"/>
</dbReference>
<gene>
    <name evidence="1" type="ORF">ABWT76_005593</name>
</gene>
<dbReference type="InterPro" id="IPR014968">
    <property type="entry name" value="XisI"/>
</dbReference>
<sequence length="111" mass="12814">MDSLDKMRDIICNILTEYAQIPYSYGEIDRKTVFDRASDRYLLVIVGWEGIKRVHGCLIHLEIIAGKIWIQRDGTEDGIANDLLQYGIRKDQIVLGFCDPEMRQYTEFAVG</sequence>
<dbReference type="Gene3D" id="3.30.310.110">
    <property type="entry name" value="XisI-like"/>
    <property type="match status" value="1"/>
</dbReference>
<dbReference type="CDD" id="cd16382">
    <property type="entry name" value="XisI-like"/>
    <property type="match status" value="1"/>
</dbReference>
<dbReference type="AlphaFoldDB" id="A0AAU8JF68"/>
<organism evidence="1">
    <name type="scientific">Planktothricoides raciborskii GIHE-MW2</name>
    <dbReference type="NCBI Taxonomy" id="2792601"/>
    <lineage>
        <taxon>Bacteria</taxon>
        <taxon>Bacillati</taxon>
        <taxon>Cyanobacteriota</taxon>
        <taxon>Cyanophyceae</taxon>
        <taxon>Oscillatoriophycideae</taxon>
        <taxon>Oscillatoriales</taxon>
        <taxon>Oscillatoriaceae</taxon>
        <taxon>Planktothricoides</taxon>
    </lineage>
</organism>
<dbReference type="EMBL" id="CP159837">
    <property type="protein sequence ID" value="XCM36810.1"/>
    <property type="molecule type" value="Genomic_DNA"/>
</dbReference>
<proteinExistence type="predicted"/>
<evidence type="ECO:0000313" key="1">
    <source>
        <dbReference type="EMBL" id="XCM36810.1"/>
    </source>
</evidence>
<dbReference type="SUPFAM" id="SSF143847">
    <property type="entry name" value="XisI-like"/>
    <property type="match status" value="1"/>
</dbReference>
<accession>A0AAU8JF68</accession>
<dbReference type="Pfam" id="PF08869">
    <property type="entry name" value="XisI"/>
    <property type="match status" value="1"/>
</dbReference>
<name>A0AAU8JF68_9CYAN</name>